<dbReference type="Pfam" id="PF00069">
    <property type="entry name" value="Pkinase"/>
    <property type="match status" value="1"/>
</dbReference>
<dbReference type="SUPFAM" id="SSF56112">
    <property type="entry name" value="Protein kinase-like (PK-like)"/>
    <property type="match status" value="1"/>
</dbReference>
<dbReference type="SMART" id="SM00220">
    <property type="entry name" value="S_TKc"/>
    <property type="match status" value="1"/>
</dbReference>
<evidence type="ECO:0000256" key="3">
    <source>
        <dbReference type="ARBA" id="ARBA00022840"/>
    </source>
</evidence>
<dbReference type="Proteomes" id="UP001303046">
    <property type="component" value="Unassembled WGS sequence"/>
</dbReference>
<feature type="compositionally biased region" description="Polar residues" evidence="5">
    <location>
        <begin position="337"/>
        <end position="351"/>
    </location>
</feature>
<dbReference type="InterPro" id="IPR005135">
    <property type="entry name" value="Endo/exonuclease/phosphatase"/>
</dbReference>
<dbReference type="InterPro" id="IPR000719">
    <property type="entry name" value="Prot_kinase_dom"/>
</dbReference>
<evidence type="ECO:0000256" key="5">
    <source>
        <dbReference type="SAM" id="MobiDB-lite"/>
    </source>
</evidence>
<dbReference type="Pfam" id="PF03372">
    <property type="entry name" value="Exo_endo_phos"/>
    <property type="match status" value="1"/>
</dbReference>
<gene>
    <name evidence="7" type="primary">Necator_chrIII.g10786</name>
    <name evidence="7" type="ORF">RB195_010021</name>
</gene>
<dbReference type="EMBL" id="JAVFWL010000003">
    <property type="protein sequence ID" value="KAK6742503.1"/>
    <property type="molecule type" value="Genomic_DNA"/>
</dbReference>
<comment type="caution">
    <text evidence="7">The sequence shown here is derived from an EMBL/GenBank/DDBJ whole genome shotgun (WGS) entry which is preliminary data.</text>
</comment>
<evidence type="ECO:0000256" key="1">
    <source>
        <dbReference type="ARBA" id="ARBA00012513"/>
    </source>
</evidence>
<keyword evidence="3 4" id="KW-0067">ATP-binding</keyword>
<dbReference type="InterPro" id="IPR008271">
    <property type="entry name" value="Ser/Thr_kinase_AS"/>
</dbReference>
<dbReference type="PROSITE" id="PS00108">
    <property type="entry name" value="PROTEIN_KINASE_ST"/>
    <property type="match status" value="1"/>
</dbReference>
<evidence type="ECO:0000313" key="8">
    <source>
        <dbReference type="Proteomes" id="UP001303046"/>
    </source>
</evidence>
<dbReference type="PANTHER" id="PTHR11909">
    <property type="entry name" value="CASEIN KINASE-RELATED"/>
    <property type="match status" value="1"/>
</dbReference>
<protein>
    <recommendedName>
        <fullName evidence="1">non-specific serine/threonine protein kinase</fullName>
        <ecNumber evidence="1">2.7.11.1</ecNumber>
    </recommendedName>
</protein>
<dbReference type="CDD" id="cd14128">
    <property type="entry name" value="STKc_CK1_alpha"/>
    <property type="match status" value="1"/>
</dbReference>
<organism evidence="7 8">
    <name type="scientific">Necator americanus</name>
    <name type="common">Human hookworm</name>
    <dbReference type="NCBI Taxonomy" id="51031"/>
    <lineage>
        <taxon>Eukaryota</taxon>
        <taxon>Metazoa</taxon>
        <taxon>Ecdysozoa</taxon>
        <taxon>Nematoda</taxon>
        <taxon>Chromadorea</taxon>
        <taxon>Rhabditida</taxon>
        <taxon>Rhabditina</taxon>
        <taxon>Rhabditomorpha</taxon>
        <taxon>Strongyloidea</taxon>
        <taxon>Ancylostomatidae</taxon>
        <taxon>Bunostominae</taxon>
        <taxon>Necator</taxon>
    </lineage>
</organism>
<feature type="binding site" evidence="4">
    <location>
        <position position="74"/>
    </location>
    <ligand>
        <name>ATP</name>
        <dbReference type="ChEBI" id="CHEBI:30616"/>
    </ligand>
</feature>
<dbReference type="SUPFAM" id="SSF56219">
    <property type="entry name" value="DNase I-like"/>
    <property type="match status" value="1"/>
</dbReference>
<dbReference type="EC" id="2.7.11.1" evidence="1"/>
<evidence type="ECO:0000259" key="6">
    <source>
        <dbReference type="PROSITE" id="PS50011"/>
    </source>
</evidence>
<dbReference type="Gene3D" id="3.60.10.10">
    <property type="entry name" value="Endonuclease/exonuclease/phosphatase"/>
    <property type="match status" value="1"/>
</dbReference>
<name>A0ABR1CXE5_NECAM</name>
<reference evidence="7 8" key="1">
    <citation type="submission" date="2023-08" db="EMBL/GenBank/DDBJ databases">
        <title>A Necator americanus chromosomal reference genome.</title>
        <authorList>
            <person name="Ilik V."/>
            <person name="Petrzelkova K.J."/>
            <person name="Pardy F."/>
            <person name="Fuh T."/>
            <person name="Niatou-Singa F.S."/>
            <person name="Gouil Q."/>
            <person name="Baker L."/>
            <person name="Ritchie M.E."/>
            <person name="Jex A.R."/>
            <person name="Gazzola D."/>
            <person name="Li H."/>
            <person name="Toshio Fujiwara R."/>
            <person name="Zhan B."/>
            <person name="Aroian R.V."/>
            <person name="Pafco B."/>
            <person name="Schwarz E.M."/>
        </authorList>
    </citation>
    <scope>NUCLEOTIDE SEQUENCE [LARGE SCALE GENOMIC DNA]</scope>
    <source>
        <strain evidence="7 8">Aroian</strain>
        <tissue evidence="7">Whole animal</tissue>
    </source>
</reference>
<dbReference type="Gene3D" id="1.10.510.10">
    <property type="entry name" value="Transferase(Phosphotransferase) domain 1"/>
    <property type="match status" value="1"/>
</dbReference>
<sequence length="716" mass="81247">MNYTLEEKPRKYDGRSVAEHRFHSKCESLLFGVGTFASAGIATKYKLIRKIGSGSFGDIYVSINVTNGEEVAIKLESNRARHPQLLYESKVYRILQGGVGIPHIRWYGTEREYNVLVMDLLGPSLEDLFNFCSRRFTMKTVLMLADQMIGRIEYVHVKNFIHRDIKPDNFLMGIGRHCNKLFLIDFGLAKKFRDSRTRTHIPYREDKNLTGTARYASINAHLGIEQSRRDDMESLGYVLMYFNRGTLPWQGLKAATKKQKYEKISEKKMSTSVEMLCKGFPAEFPMYLNYTRGLRFDEAPDYMYLRQLFRILFRTLNHQYDYTFDWTMLKQKASQSQNTMLQPGASGSQQPMPIVSPAPPQHFAASLKRQLGALERSIEMSAPYTSPLLETGQESADAVQNTHEGEKATENEAEKVGRQLVVKAKLAVEWLLSLGKNLFATPACALPQYPAHWALPSQTWDGISTAERRSNLRLLRTSLILDQGDTRTTRHGDCLRLCTYNARTVSTDADLHALLGAAERIKFHVIALQETKCRRSDVRQMNDGTLVIRGEKFPSRNVGGVGFVVHPSVVHLVDTHEILSPRLVILRLRPLRQKSISIINCYSPTSAADESELDAFYEELKELVRNEKSFYKFLVGDFNAKATEEEYRIGRFELGDRNENGNRLAGLLSAARLFHGNSLFMKKIIVGGHGSRPMAQLVRRSTTYSSTGGGVYLTSQ</sequence>
<feature type="domain" description="Protein kinase" evidence="6">
    <location>
        <begin position="45"/>
        <end position="313"/>
    </location>
</feature>
<accession>A0ABR1CXE5</accession>
<keyword evidence="8" id="KW-1185">Reference proteome</keyword>
<keyword evidence="2 4" id="KW-0547">Nucleotide-binding</keyword>
<evidence type="ECO:0000256" key="4">
    <source>
        <dbReference type="PROSITE-ProRule" id="PRU10141"/>
    </source>
</evidence>
<dbReference type="PROSITE" id="PS00107">
    <property type="entry name" value="PROTEIN_KINASE_ATP"/>
    <property type="match status" value="1"/>
</dbReference>
<dbReference type="InterPro" id="IPR011009">
    <property type="entry name" value="Kinase-like_dom_sf"/>
</dbReference>
<dbReference type="InterPro" id="IPR036691">
    <property type="entry name" value="Endo/exonu/phosph_ase_sf"/>
</dbReference>
<evidence type="ECO:0000256" key="2">
    <source>
        <dbReference type="ARBA" id="ARBA00022741"/>
    </source>
</evidence>
<proteinExistence type="predicted"/>
<evidence type="ECO:0000313" key="7">
    <source>
        <dbReference type="EMBL" id="KAK6742503.1"/>
    </source>
</evidence>
<dbReference type="InterPro" id="IPR050235">
    <property type="entry name" value="CK1_Ser-Thr_kinase"/>
</dbReference>
<feature type="region of interest" description="Disordered" evidence="5">
    <location>
        <begin position="337"/>
        <end position="359"/>
    </location>
</feature>
<dbReference type="InterPro" id="IPR017441">
    <property type="entry name" value="Protein_kinase_ATP_BS"/>
</dbReference>
<dbReference type="PROSITE" id="PS50011">
    <property type="entry name" value="PROTEIN_KINASE_DOM"/>
    <property type="match status" value="1"/>
</dbReference>